<evidence type="ECO:0000256" key="6">
    <source>
        <dbReference type="SAM" id="SignalP"/>
    </source>
</evidence>
<feature type="non-terminal residue" evidence="7">
    <location>
        <position position="66"/>
    </location>
</feature>
<organism evidence="7 8">
    <name type="scientific">Gluconacetobacter azotocaptans</name>
    <dbReference type="NCBI Taxonomy" id="142834"/>
    <lineage>
        <taxon>Bacteria</taxon>
        <taxon>Pseudomonadati</taxon>
        <taxon>Pseudomonadota</taxon>
        <taxon>Alphaproteobacteria</taxon>
        <taxon>Acetobacterales</taxon>
        <taxon>Acetobacteraceae</taxon>
        <taxon>Gluconacetobacter</taxon>
    </lineage>
</organism>
<feature type="signal peptide" evidence="6">
    <location>
        <begin position="1"/>
        <end position="34"/>
    </location>
</feature>
<evidence type="ECO:0000256" key="1">
    <source>
        <dbReference type="ARBA" id="ARBA00004141"/>
    </source>
</evidence>
<evidence type="ECO:0000256" key="3">
    <source>
        <dbReference type="ARBA" id="ARBA00022989"/>
    </source>
</evidence>
<dbReference type="InterPro" id="IPR029020">
    <property type="entry name" value="Ammonium/urea_transptr"/>
</dbReference>
<keyword evidence="3 5" id="KW-1133">Transmembrane helix</keyword>
<comment type="caution">
    <text evidence="7">The sequence shown here is derived from an EMBL/GenBank/DDBJ whole genome shotgun (WGS) entry which is preliminary data.</text>
</comment>
<protein>
    <submittedName>
        <fullName evidence="7">Ammonia channel protein</fullName>
    </submittedName>
</protein>
<proteinExistence type="predicted"/>
<dbReference type="Proteomes" id="UP000555756">
    <property type="component" value="Unassembled WGS sequence"/>
</dbReference>
<feature type="transmembrane region" description="Helical" evidence="5">
    <location>
        <begin position="44"/>
        <end position="65"/>
    </location>
</feature>
<dbReference type="GO" id="GO:0016020">
    <property type="term" value="C:membrane"/>
    <property type="evidence" value="ECO:0007669"/>
    <property type="project" value="UniProtKB-SubCell"/>
</dbReference>
<evidence type="ECO:0000313" key="7">
    <source>
        <dbReference type="EMBL" id="MBB2189496.1"/>
    </source>
</evidence>
<dbReference type="Gene3D" id="1.10.3430.10">
    <property type="entry name" value="Ammonium transporter AmtB like domains"/>
    <property type="match status" value="1"/>
</dbReference>
<dbReference type="EMBL" id="JABEQF010000004">
    <property type="protein sequence ID" value="MBB2189496.1"/>
    <property type="molecule type" value="Genomic_DNA"/>
</dbReference>
<keyword evidence="6" id="KW-0732">Signal</keyword>
<feature type="chain" id="PRO_5031373292" evidence="6">
    <location>
        <begin position="35"/>
        <end position="66"/>
    </location>
</feature>
<dbReference type="AlphaFoldDB" id="A0A7W4PG15"/>
<evidence type="ECO:0000256" key="5">
    <source>
        <dbReference type="SAM" id="Phobius"/>
    </source>
</evidence>
<accession>A0A7W4PG15</accession>
<keyword evidence="8" id="KW-1185">Reference proteome</keyword>
<evidence type="ECO:0000256" key="2">
    <source>
        <dbReference type="ARBA" id="ARBA00022692"/>
    </source>
</evidence>
<name>A0A7W4PG15_9PROT</name>
<sequence>MTATRPHTPARLLPRALPGLAAAPLLMAATPALAADPAIDTGDTAWMLVSTALVLMMTIPGLALFY</sequence>
<dbReference type="SUPFAM" id="SSF111352">
    <property type="entry name" value="Ammonium transporter"/>
    <property type="match status" value="1"/>
</dbReference>
<keyword evidence="2 5" id="KW-0812">Transmembrane</keyword>
<keyword evidence="4 5" id="KW-0472">Membrane</keyword>
<comment type="subcellular location">
    <subcellularLocation>
        <location evidence="1">Membrane</location>
        <topology evidence="1">Multi-pass membrane protein</topology>
    </subcellularLocation>
</comment>
<reference evidence="7 8" key="1">
    <citation type="submission" date="2020-04" db="EMBL/GenBank/DDBJ databases">
        <title>Description of novel Gluconacetobacter.</title>
        <authorList>
            <person name="Sombolestani A."/>
        </authorList>
    </citation>
    <scope>NUCLEOTIDE SEQUENCE [LARGE SCALE GENOMIC DNA]</scope>
    <source>
        <strain evidence="7 8">LMG 21311</strain>
    </source>
</reference>
<evidence type="ECO:0000256" key="4">
    <source>
        <dbReference type="ARBA" id="ARBA00023136"/>
    </source>
</evidence>
<evidence type="ECO:0000313" key="8">
    <source>
        <dbReference type="Proteomes" id="UP000555756"/>
    </source>
</evidence>
<gene>
    <name evidence="7" type="ORF">HLH34_05895</name>
</gene>